<sequence>MNADLHCHSTVSDGVLSPAELAMRAHAQGVALWSLTDHDAVAGLGEAGNAAAEVGLAFVPGVEISVTWAGRTVHVVGLNIDPQYPDLQAGLALLRDGRIARGRLIADKLMQLGLPDTYEGALALTTNPGLLNRTHFGRYLVAQKLCTNMREVFSRYLGDGKPADVRTQWARLEDAVGWILRSGGKAVLAHPGRYGYDDTTLHALFDVFKQLGGVGLEVVTGSHSPDQYKTYAGIARQYGFEASRGADFHAPSESQVDLGSLPPLPSGLLPVWHDMV</sequence>
<keyword evidence="3" id="KW-1185">Reference proteome</keyword>
<dbReference type="SMART" id="SM00481">
    <property type="entry name" value="POLIIIAc"/>
    <property type="match status" value="1"/>
</dbReference>
<dbReference type="Gene3D" id="1.10.150.650">
    <property type="match status" value="1"/>
</dbReference>
<dbReference type="SUPFAM" id="SSF89550">
    <property type="entry name" value="PHP domain-like"/>
    <property type="match status" value="1"/>
</dbReference>
<dbReference type="RefSeq" id="WP_226953709.1">
    <property type="nucleotide sequence ID" value="NZ_JACDXW010000002.1"/>
</dbReference>
<evidence type="ECO:0000259" key="1">
    <source>
        <dbReference type="SMART" id="SM00481"/>
    </source>
</evidence>
<evidence type="ECO:0000313" key="3">
    <source>
        <dbReference type="Proteomes" id="UP000776983"/>
    </source>
</evidence>
<dbReference type="InterPro" id="IPR016195">
    <property type="entry name" value="Pol/histidinol_Pase-like"/>
</dbReference>
<dbReference type="InterPro" id="IPR004013">
    <property type="entry name" value="PHP_dom"/>
</dbReference>
<name>A0ABS8CAV8_9BURK</name>
<dbReference type="Pfam" id="PF02811">
    <property type="entry name" value="PHP"/>
    <property type="match status" value="1"/>
</dbReference>
<dbReference type="InterPro" id="IPR052018">
    <property type="entry name" value="PHP_domain"/>
</dbReference>
<dbReference type="Proteomes" id="UP000776983">
    <property type="component" value="Unassembled WGS sequence"/>
</dbReference>
<evidence type="ECO:0000313" key="2">
    <source>
        <dbReference type="EMBL" id="MCB5362987.1"/>
    </source>
</evidence>
<feature type="domain" description="Polymerase/histidinol phosphatase N-terminal" evidence="1">
    <location>
        <begin position="3"/>
        <end position="68"/>
    </location>
</feature>
<dbReference type="PANTHER" id="PTHR42924">
    <property type="entry name" value="EXONUCLEASE"/>
    <property type="match status" value="1"/>
</dbReference>
<dbReference type="InterPro" id="IPR003141">
    <property type="entry name" value="Pol/His_phosphatase_N"/>
</dbReference>
<dbReference type="CDD" id="cd07438">
    <property type="entry name" value="PHP_HisPPase_AMP"/>
    <property type="match status" value="1"/>
</dbReference>
<proteinExistence type="predicted"/>
<accession>A0ABS8CAV8</accession>
<dbReference type="PANTHER" id="PTHR42924:SF3">
    <property type="entry name" value="POLYMERASE_HISTIDINOL PHOSPHATASE N-TERMINAL DOMAIN-CONTAINING PROTEIN"/>
    <property type="match status" value="1"/>
</dbReference>
<organism evidence="2 3">
    <name type="scientific">Mesopusillimonas faecipullorum</name>
    <dbReference type="NCBI Taxonomy" id="2755040"/>
    <lineage>
        <taxon>Bacteria</taxon>
        <taxon>Pseudomonadati</taxon>
        <taxon>Pseudomonadota</taxon>
        <taxon>Betaproteobacteria</taxon>
        <taxon>Burkholderiales</taxon>
        <taxon>Alcaligenaceae</taxon>
        <taxon>Mesopusillimonas</taxon>
    </lineage>
</organism>
<protein>
    <submittedName>
        <fullName evidence="2">PHP domain-containing protein</fullName>
    </submittedName>
</protein>
<gene>
    <name evidence="2" type="ORF">H0484_04365</name>
</gene>
<comment type="caution">
    <text evidence="2">The sequence shown here is derived from an EMBL/GenBank/DDBJ whole genome shotgun (WGS) entry which is preliminary data.</text>
</comment>
<dbReference type="Gene3D" id="3.20.20.140">
    <property type="entry name" value="Metal-dependent hydrolases"/>
    <property type="match status" value="1"/>
</dbReference>
<dbReference type="EMBL" id="JACDXW010000002">
    <property type="protein sequence ID" value="MCB5362987.1"/>
    <property type="molecule type" value="Genomic_DNA"/>
</dbReference>
<reference evidence="2 3" key="1">
    <citation type="submission" date="2020-07" db="EMBL/GenBank/DDBJ databases">
        <title>Pusillimonas sp. nov., isolated from poultry manure in Taiwan.</title>
        <authorList>
            <person name="Lin S.-Y."/>
            <person name="Tang Y.-S."/>
            <person name="Young C.-C."/>
        </authorList>
    </citation>
    <scope>NUCLEOTIDE SEQUENCE [LARGE SCALE GENOMIC DNA]</scope>
    <source>
        <strain evidence="2 3">CC-YST705</strain>
    </source>
</reference>